<evidence type="ECO:0000256" key="7">
    <source>
        <dbReference type="RuleBase" id="RU000562"/>
    </source>
</evidence>
<dbReference type="InterPro" id="IPR036164">
    <property type="entry name" value="bL21-like_sf"/>
</dbReference>
<dbReference type="GO" id="GO:1990904">
    <property type="term" value="C:ribonucleoprotein complex"/>
    <property type="evidence" value="ECO:0007669"/>
    <property type="project" value="UniProtKB-KW"/>
</dbReference>
<name>A0A125BC48_THIDE</name>
<dbReference type="eggNOG" id="COG0261">
    <property type="taxonomic scope" value="Bacteria"/>
</dbReference>
<evidence type="ECO:0000313" key="9">
    <source>
        <dbReference type="Proteomes" id="UP000064243"/>
    </source>
</evidence>
<evidence type="ECO:0000313" key="8">
    <source>
        <dbReference type="EMBL" id="KVW94399.1"/>
    </source>
</evidence>
<dbReference type="NCBIfam" id="TIGR00061">
    <property type="entry name" value="L21"/>
    <property type="match status" value="1"/>
</dbReference>
<dbReference type="PANTHER" id="PTHR21349">
    <property type="entry name" value="50S RIBOSOMAL PROTEIN L21"/>
    <property type="match status" value="1"/>
</dbReference>
<keyword evidence="9" id="KW-1185">Reference proteome</keyword>
<dbReference type="Proteomes" id="UP000064243">
    <property type="component" value="Unassembled WGS sequence"/>
</dbReference>
<dbReference type="SUPFAM" id="SSF141091">
    <property type="entry name" value="L21p-like"/>
    <property type="match status" value="1"/>
</dbReference>
<proteinExistence type="inferred from homology"/>
<evidence type="ECO:0000256" key="1">
    <source>
        <dbReference type="ARBA" id="ARBA00008563"/>
    </source>
</evidence>
<dbReference type="InterPro" id="IPR001787">
    <property type="entry name" value="Ribosomal_bL21"/>
</dbReference>
<comment type="caution">
    <text evidence="8">The sequence shown here is derived from an EMBL/GenBank/DDBJ whole genome shotgun (WGS) entry which is preliminary data.</text>
</comment>
<dbReference type="EMBL" id="LDUG01000036">
    <property type="protein sequence ID" value="KVW94399.1"/>
    <property type="molecule type" value="Genomic_DNA"/>
</dbReference>
<dbReference type="RefSeq" id="WP_059757702.1">
    <property type="nucleotide sequence ID" value="NZ_LDUG01000036.1"/>
</dbReference>
<organism evidence="8 9">
    <name type="scientific">Thiobacillus denitrificans</name>
    <dbReference type="NCBI Taxonomy" id="36861"/>
    <lineage>
        <taxon>Bacteria</taxon>
        <taxon>Pseudomonadati</taxon>
        <taxon>Pseudomonadota</taxon>
        <taxon>Betaproteobacteria</taxon>
        <taxon>Nitrosomonadales</taxon>
        <taxon>Thiobacillaceae</taxon>
        <taxon>Thiobacillus</taxon>
    </lineage>
</organism>
<reference evidence="8 9" key="1">
    <citation type="journal article" date="2015" name="Appl. Environ. Microbiol.">
        <title>Aerobic and Anaerobic Thiosulfate Oxidation by a Cold-Adapted, Subglacial Chemoautotroph.</title>
        <authorList>
            <person name="Harrold Z.R."/>
            <person name="Skidmore M.L."/>
            <person name="Hamilton T.L."/>
            <person name="Desch L."/>
            <person name="Amada K."/>
            <person name="van Gelder W."/>
            <person name="Glover K."/>
            <person name="Roden E.E."/>
            <person name="Boyd E.S."/>
        </authorList>
    </citation>
    <scope>NUCLEOTIDE SEQUENCE [LARGE SCALE GENOMIC DNA]</scope>
    <source>
        <strain evidence="8 9">RG</strain>
    </source>
</reference>
<dbReference type="PANTHER" id="PTHR21349:SF0">
    <property type="entry name" value="LARGE RIBOSOMAL SUBUNIT PROTEIN BL21M"/>
    <property type="match status" value="1"/>
</dbReference>
<dbReference type="InterPro" id="IPR018258">
    <property type="entry name" value="Ribosomal_bL21_CS"/>
</dbReference>
<dbReference type="GO" id="GO:0019843">
    <property type="term" value="F:rRNA binding"/>
    <property type="evidence" value="ECO:0007669"/>
    <property type="project" value="UniProtKB-UniRule"/>
</dbReference>
<dbReference type="STRING" id="1123392.GCA_000376425_02807"/>
<dbReference type="GO" id="GO:0005737">
    <property type="term" value="C:cytoplasm"/>
    <property type="evidence" value="ECO:0007669"/>
    <property type="project" value="UniProtKB-ARBA"/>
</dbReference>
<comment type="function">
    <text evidence="6 7">This protein binds to 23S rRNA in the presence of protein L20.</text>
</comment>
<evidence type="ECO:0000256" key="2">
    <source>
        <dbReference type="ARBA" id="ARBA00022730"/>
    </source>
</evidence>
<dbReference type="GO" id="GO:0003735">
    <property type="term" value="F:structural constituent of ribosome"/>
    <property type="evidence" value="ECO:0007669"/>
    <property type="project" value="InterPro"/>
</dbReference>
<dbReference type="Pfam" id="PF00829">
    <property type="entry name" value="Ribosomal_L21p"/>
    <property type="match status" value="1"/>
</dbReference>
<protein>
    <recommendedName>
        <fullName evidence="6">Large ribosomal subunit protein bL21</fullName>
    </recommendedName>
</protein>
<keyword evidence="5 6" id="KW-0687">Ribonucleoprotein</keyword>
<dbReference type="InterPro" id="IPR028909">
    <property type="entry name" value="bL21-like"/>
</dbReference>
<accession>A0A125BC48</accession>
<evidence type="ECO:0000256" key="6">
    <source>
        <dbReference type="HAMAP-Rule" id="MF_01363"/>
    </source>
</evidence>
<keyword evidence="2 6" id="KW-0699">rRNA-binding</keyword>
<evidence type="ECO:0000256" key="4">
    <source>
        <dbReference type="ARBA" id="ARBA00022980"/>
    </source>
</evidence>
<dbReference type="PROSITE" id="PS01169">
    <property type="entry name" value="RIBOSOMAL_L21"/>
    <property type="match status" value="1"/>
</dbReference>
<dbReference type="OrthoDB" id="9813334at2"/>
<dbReference type="GO" id="GO:0006412">
    <property type="term" value="P:translation"/>
    <property type="evidence" value="ECO:0007669"/>
    <property type="project" value="UniProtKB-UniRule"/>
</dbReference>
<dbReference type="HAMAP" id="MF_01363">
    <property type="entry name" value="Ribosomal_bL21"/>
    <property type="match status" value="1"/>
</dbReference>
<comment type="similarity">
    <text evidence="1 6 7">Belongs to the bacterial ribosomal protein bL21 family.</text>
</comment>
<evidence type="ECO:0000256" key="3">
    <source>
        <dbReference type="ARBA" id="ARBA00022884"/>
    </source>
</evidence>
<sequence>MYAVIKTGGKQYRVSAGDKLKIEKLEADIGSEITFDQVLMVGDGADIKMGAPMLRGATVTAIVLNQARGDKINIFKMRRRKHYRKSQGHRQHFTEVQIGGITA</sequence>
<gene>
    <name evidence="6 8" type="primary">rplU</name>
    <name evidence="8" type="ORF">ABW22_12770</name>
</gene>
<keyword evidence="4 6" id="KW-0689">Ribosomal protein</keyword>
<dbReference type="GO" id="GO:0005840">
    <property type="term" value="C:ribosome"/>
    <property type="evidence" value="ECO:0007669"/>
    <property type="project" value="UniProtKB-KW"/>
</dbReference>
<evidence type="ECO:0000256" key="5">
    <source>
        <dbReference type="ARBA" id="ARBA00023274"/>
    </source>
</evidence>
<keyword evidence="3 6" id="KW-0694">RNA-binding</keyword>
<dbReference type="AlphaFoldDB" id="A0A125BC48"/>
<comment type="subunit">
    <text evidence="6">Part of the 50S ribosomal subunit. Contacts protein L20.</text>
</comment>
<dbReference type="PATRIC" id="fig|36861.3.peg.2339"/>